<evidence type="ECO:0000256" key="22">
    <source>
        <dbReference type="ARBA" id="ARBA00065799"/>
    </source>
</evidence>
<keyword evidence="15" id="KW-0007">Acetylation</keyword>
<dbReference type="InterPro" id="IPR002909">
    <property type="entry name" value="IPT_dom"/>
</dbReference>
<evidence type="ECO:0000256" key="26">
    <source>
        <dbReference type="SAM" id="MobiDB-lite"/>
    </source>
</evidence>
<evidence type="ECO:0000313" key="29">
    <source>
        <dbReference type="EMBL" id="SBS06681.1"/>
    </source>
</evidence>
<dbReference type="FunFam" id="1.20.5.340:FF:000005">
    <property type="entry name" value="Forkhead box P1, isoform CRA_f"/>
    <property type="match status" value="1"/>
</dbReference>
<feature type="compositionally biased region" description="Polar residues" evidence="26">
    <location>
        <begin position="447"/>
        <end position="458"/>
    </location>
</feature>
<feature type="compositionally biased region" description="Basic and acidic residues" evidence="26">
    <location>
        <begin position="841"/>
        <end position="860"/>
    </location>
</feature>
<evidence type="ECO:0000256" key="16">
    <source>
        <dbReference type="ARBA" id="ARBA00023015"/>
    </source>
</evidence>
<dbReference type="SUPFAM" id="SSF46785">
    <property type="entry name" value="Winged helix' DNA-binding domain"/>
    <property type="match status" value="1"/>
</dbReference>
<evidence type="ECO:0000256" key="12">
    <source>
        <dbReference type="ARBA" id="ARBA00022771"/>
    </source>
</evidence>
<evidence type="ECO:0000256" key="3">
    <source>
        <dbReference type="ARBA" id="ARBA00004496"/>
    </source>
</evidence>
<keyword evidence="13" id="KW-0862">Zinc</keyword>
<feature type="compositionally biased region" description="Gly residues" evidence="26">
    <location>
        <begin position="794"/>
        <end position="803"/>
    </location>
</feature>
<feature type="compositionally biased region" description="Basic residues" evidence="26">
    <location>
        <begin position="83"/>
        <end position="95"/>
    </location>
</feature>
<evidence type="ECO:0000256" key="13">
    <source>
        <dbReference type="ARBA" id="ARBA00022833"/>
    </source>
</evidence>
<comment type="subunit">
    <text evidence="22">Homodimer when bound to DNA, completely encircles its DNA target. Interacts with CIDEC; this interaction is direct and retains NFAT5 in the cytoplasm. Does not bind with Fos and Jun transcription factors. Interacts with DDX5 and DDX17; this interaction leads to DDX5/DDX17 recruitment to LNC2 and S100A4 promoters and NFAT5-mediated DDX5/DDX17-enhanced transactivation.</text>
</comment>
<keyword evidence="20 25" id="KW-0539">Nucleus</keyword>
<keyword evidence="7" id="KW-1017">Isopeptide bond</keyword>
<feature type="compositionally biased region" description="Polar residues" evidence="26">
    <location>
        <begin position="829"/>
        <end position="838"/>
    </location>
</feature>
<feature type="region of interest" description="Disordered" evidence="26">
    <location>
        <begin position="702"/>
        <end position="723"/>
    </location>
</feature>
<keyword evidence="16" id="KW-0805">Transcription regulation</keyword>
<dbReference type="GO" id="GO:0005694">
    <property type="term" value="C:chromosome"/>
    <property type="evidence" value="ECO:0007669"/>
    <property type="project" value="UniProtKB-SubCell"/>
</dbReference>
<dbReference type="FunFam" id="2.60.40.10:FF:000174">
    <property type="entry name" value="Nuclear factor of activated T-cells 5, tonicity-responsive"/>
    <property type="match status" value="1"/>
</dbReference>
<comment type="function">
    <text evidence="21">Transcription factor involved, among others, in the transcriptional regulation of osmoprotective and inflammatory genes. Binds the DNA consensus sequence 5'-[ACT][AG]TGGAAA[CAT]A[TA][ATC][CA][ATG][GT][GAC][CG][CT]-3'. Mediates the transcriptional response to hypertonicity. Positively regulates the transcription of LCN2 and S100A4 genes; optimal transactivation of these genes requires the presence of DDX5/DDX17. Also involved in the DNA damage response by preventing formation of R-loops; R-loops are composed of a DNA:RNA hybrid and the associated non-template single-stranded DNA.</text>
</comment>
<evidence type="ECO:0000259" key="28">
    <source>
        <dbReference type="PROSITE" id="PS50254"/>
    </source>
</evidence>
<feature type="compositionally biased region" description="Low complexity" evidence="26">
    <location>
        <begin position="806"/>
        <end position="818"/>
    </location>
</feature>
<dbReference type="GO" id="GO:0007399">
    <property type="term" value="P:nervous system development"/>
    <property type="evidence" value="ECO:0007669"/>
    <property type="project" value="UniProtKB-ARBA"/>
</dbReference>
<feature type="compositionally biased region" description="Low complexity" evidence="26">
    <location>
        <begin position="702"/>
        <end position="711"/>
    </location>
</feature>
<evidence type="ECO:0000256" key="20">
    <source>
        <dbReference type="ARBA" id="ARBA00023242"/>
    </source>
</evidence>
<dbReference type="PROSITE" id="PS50254">
    <property type="entry name" value="REL_2"/>
    <property type="match status" value="1"/>
</dbReference>
<evidence type="ECO:0000256" key="6">
    <source>
        <dbReference type="ARBA" id="ARBA00022491"/>
    </source>
</evidence>
<dbReference type="InterPro" id="IPR014756">
    <property type="entry name" value="Ig_E-set"/>
</dbReference>
<dbReference type="Gene3D" id="1.20.5.340">
    <property type="match status" value="1"/>
</dbReference>
<dbReference type="GO" id="GO:0000978">
    <property type="term" value="F:RNA polymerase II cis-regulatory region sequence-specific DNA binding"/>
    <property type="evidence" value="ECO:0007669"/>
    <property type="project" value="InterPro"/>
</dbReference>
<feature type="region of interest" description="Disordered" evidence="26">
    <location>
        <begin position="447"/>
        <end position="516"/>
    </location>
</feature>
<evidence type="ECO:0000256" key="4">
    <source>
        <dbReference type="ARBA" id="ARBA00022454"/>
    </source>
</evidence>
<keyword evidence="14" id="KW-0832">Ubl conjugation</keyword>
<protein>
    <recommendedName>
        <fullName evidence="23">Nuclear factor of activated T-cells 5</fullName>
    </recommendedName>
    <alternativeName>
        <fullName evidence="24">T-cell transcription factor NFAT5</fullName>
    </alternativeName>
</protein>
<keyword evidence="6" id="KW-0678">Repressor</keyword>
<dbReference type="InterPro" id="IPR036390">
    <property type="entry name" value="WH_DNA-bd_sf"/>
</dbReference>
<dbReference type="GO" id="GO:0045944">
    <property type="term" value="P:positive regulation of transcription by RNA polymerase II"/>
    <property type="evidence" value="ECO:0007669"/>
    <property type="project" value="UniProtKB-ARBA"/>
</dbReference>
<feature type="domain" description="Fork-head" evidence="27">
    <location>
        <begin position="1030"/>
        <end position="1103"/>
    </location>
</feature>
<dbReference type="Pfam" id="PF00554">
    <property type="entry name" value="RHD_DNA_bind"/>
    <property type="match status" value="1"/>
</dbReference>
<keyword evidence="17 25" id="KW-0238">DNA-binding</keyword>
<evidence type="ECO:0000256" key="25">
    <source>
        <dbReference type="PROSITE-ProRule" id="PRU00089"/>
    </source>
</evidence>
<dbReference type="CDD" id="cd07882">
    <property type="entry name" value="RHD-n_TonEBP"/>
    <property type="match status" value="1"/>
</dbReference>
<dbReference type="FunFam" id="1.10.10.10:FF:000010">
    <property type="entry name" value="Forkhead box P2 isoform B"/>
    <property type="match status" value="1"/>
</dbReference>
<dbReference type="Pfam" id="PF00250">
    <property type="entry name" value="Forkhead"/>
    <property type="match status" value="1"/>
</dbReference>
<dbReference type="InterPro" id="IPR013783">
    <property type="entry name" value="Ig-like_fold"/>
</dbReference>
<feature type="compositionally biased region" description="Low complexity" evidence="26">
    <location>
        <begin position="968"/>
        <end position="980"/>
    </location>
</feature>
<evidence type="ECO:0000256" key="24">
    <source>
        <dbReference type="ARBA" id="ARBA00080722"/>
    </source>
</evidence>
<evidence type="ECO:0000256" key="23">
    <source>
        <dbReference type="ARBA" id="ARBA00072227"/>
    </source>
</evidence>
<dbReference type="FunFam" id="2.60.40.340:FF:000002">
    <property type="entry name" value="Nuclear factor of activated T-cells 5, tonicity-responsive"/>
    <property type="match status" value="1"/>
</dbReference>
<evidence type="ECO:0000256" key="5">
    <source>
        <dbReference type="ARBA" id="ARBA00022490"/>
    </source>
</evidence>
<keyword evidence="4" id="KW-0158">Chromosome</keyword>
<dbReference type="InterPro" id="IPR011539">
    <property type="entry name" value="RHD_DNA_bind_dom"/>
</dbReference>
<reference evidence="29" key="2">
    <citation type="submission" date="2016-06" db="EMBL/GenBank/DDBJ databases">
        <title>The genome of a short-lived fish provides insights into sex chromosome evolution and the genetic control of aging.</title>
        <authorList>
            <person name="Reichwald K."/>
            <person name="Felder M."/>
            <person name="Petzold A."/>
            <person name="Koch P."/>
            <person name="Groth M."/>
            <person name="Platzer M."/>
        </authorList>
    </citation>
    <scope>NUCLEOTIDE SEQUENCE</scope>
    <source>
        <tissue evidence="29">Brain</tissue>
    </source>
</reference>
<accession>A0A1A8RL12</accession>
<dbReference type="InterPro" id="IPR037059">
    <property type="entry name" value="RHD_DNA_bind_dom_sf"/>
</dbReference>
<dbReference type="Pfam" id="PF16159">
    <property type="entry name" value="FOXP-CC"/>
    <property type="match status" value="1"/>
</dbReference>
<sequence>MLGLAVQQLQNTPSKRRPVLSISPPPEDLFDDSQMSCQEEPTTSGALGPDSEHSSSMWADESVSNFSLVSTVSYNDNTEVPRKSRKRTPRQRPGPKHTPPEDSMDVFDADSAKGPHFVLSQLGTDKASPLDSGTAVKGGSLSAQFPQRSDGKELKILVQPETQHRARYLTEGSRGSVKDRTQQGFPTIKLEGVHESVVLQVFVANDAGRVKPHGFYQACRVTGRNTTACKEVDIEGTTVIEISLEPSSDMTLAVDCVGILKLRNADVEARIGVAGSKKKSTRARLAFRVCIPQPDGSVLTLQVPSSPILCTQPAGVPEILKKSLHSCSVRGGEEVFIIGKNFLKGTKVIFQENIADDNSWQAEAKIDMDLFHQNHLVVTAPPFHNQSITSPVSVAIFVMTNAGRSHEPQPFIYTPESAENSTIQTVKTEGPSLVNTCVYDGQIKSLSSEQTDCSGQPSKRQEDTPMEVSSNPQPTDVFKPTPDPLISMQQTLELSSSPHPRGDSFESPMPLQPEDVELPQAPPVFPSLESLNTIQKPDITSTTTFPVSGDTTIPPVTPEVPQQFLRDPQESLSPESSDSSGRIVVVAMPQISTPSQPQQQPQVPLFPQEGVTQLERAVRELQAGGNPTLQQVLEAAVVQQQLNSVLYNPTPSAETLQQHVQENMNSLRLGTSETSLSAQQRLQMQQQQQQIRQQIQEMRQQQQQLQQQQSSHSRHPQHLQQLQQQQHLLNMQRQGLLSLPGPAPGQAALPGQTLPPPGGLSPAELQQLWKDVTGGGGHSIEDNGIKHSSSGTGTCTGVGGGGLDLSTNNSSSTTSSSNPAKASPPISHHSMTNGQSPALNHRRERERERERESSLHEEGGGTHPLYGHGVCKWPGCENMCEDFGQFLKHLNSEHALDDRSTAQCRVQMQVVQQLEIQLSKERERLQAMMTHLHMRPSEPKSSPKPLNLVSSVTMSKNLPSASPPNLPQTPTTPTAPITPMAAMPQVPSVLGGANVPSMGAMRRRHSDKYSMPLSSEIAPNYEFYKNADVRPPFTYATLIRQAIMDSADMQLTLNEIYSWFTRTFAYFRRNAATWKNAVRHNLSLHKCFVRVENVKGAVWTVDEVEYQKRRSQKITGSPSLVKNLPSSLGYGTALNASLQAALAETSLPLLGTPGLMSSAAGPMGGSCHGLLGGDLSGHTGSSPPGLLGGSPPGLLGISPPGTLSGSPPTMLHSVHDELNGSLDHLDTNGHSSPGYSPPVHMPPIHVKEEPLNMDDDDCPMSLVTTANHSPELDDDRELEEGNLSEDLE</sequence>
<feature type="region of interest" description="Disordered" evidence="26">
    <location>
        <begin position="1"/>
        <end position="59"/>
    </location>
</feature>
<dbReference type="GO" id="GO:0005737">
    <property type="term" value="C:cytoplasm"/>
    <property type="evidence" value="ECO:0007669"/>
    <property type="project" value="UniProtKB-SubCell"/>
</dbReference>
<feature type="region of interest" description="Disordered" evidence="26">
    <location>
        <begin position="75"/>
        <end position="110"/>
    </location>
</feature>
<evidence type="ECO:0000256" key="14">
    <source>
        <dbReference type="ARBA" id="ARBA00022843"/>
    </source>
</evidence>
<keyword evidence="10" id="KW-0227">DNA damage</keyword>
<dbReference type="InterPro" id="IPR030456">
    <property type="entry name" value="TF_fork_head_CS_2"/>
</dbReference>
<dbReference type="InterPro" id="IPR001766">
    <property type="entry name" value="Fork_head_dom"/>
</dbReference>
<dbReference type="Pfam" id="PF16179">
    <property type="entry name" value="RHD_dimer"/>
    <property type="match status" value="1"/>
</dbReference>
<evidence type="ECO:0000256" key="9">
    <source>
        <dbReference type="ARBA" id="ARBA00022723"/>
    </source>
</evidence>
<proteinExistence type="predicted"/>
<dbReference type="InterPro" id="IPR008967">
    <property type="entry name" value="p53-like_TF_DNA-bd_sf"/>
</dbReference>
<evidence type="ECO:0000256" key="15">
    <source>
        <dbReference type="ARBA" id="ARBA00022990"/>
    </source>
</evidence>
<dbReference type="GO" id="GO:0005634">
    <property type="term" value="C:nucleus"/>
    <property type="evidence" value="ECO:0007669"/>
    <property type="project" value="UniProtKB-SubCell"/>
</dbReference>
<evidence type="ECO:0000256" key="18">
    <source>
        <dbReference type="ARBA" id="ARBA00023159"/>
    </source>
</evidence>
<dbReference type="PROSITE" id="PS00658">
    <property type="entry name" value="FORK_HEAD_2"/>
    <property type="match status" value="1"/>
</dbReference>
<dbReference type="PRINTS" id="PR01789">
    <property type="entry name" value="NUCFACTORATC"/>
</dbReference>
<organism evidence="29">
    <name type="scientific">Nothobranchius rachovii</name>
    <name type="common">bluefin notho</name>
    <dbReference type="NCBI Taxonomy" id="451742"/>
    <lineage>
        <taxon>Eukaryota</taxon>
        <taxon>Metazoa</taxon>
        <taxon>Chordata</taxon>
        <taxon>Craniata</taxon>
        <taxon>Vertebrata</taxon>
        <taxon>Euteleostomi</taxon>
        <taxon>Actinopterygii</taxon>
        <taxon>Neopterygii</taxon>
        <taxon>Teleostei</taxon>
        <taxon>Neoteleostei</taxon>
        <taxon>Acanthomorphata</taxon>
        <taxon>Ovalentaria</taxon>
        <taxon>Atherinomorphae</taxon>
        <taxon>Cyprinodontiformes</taxon>
        <taxon>Nothobranchiidae</taxon>
        <taxon>Nothobranchius</taxon>
    </lineage>
</organism>
<dbReference type="InterPro" id="IPR032397">
    <property type="entry name" value="RHD_dimer"/>
</dbReference>
<keyword evidence="8" id="KW-0597">Phosphoprotein</keyword>
<evidence type="ECO:0000256" key="7">
    <source>
        <dbReference type="ARBA" id="ARBA00022499"/>
    </source>
</evidence>
<dbReference type="Gene3D" id="2.60.40.340">
    <property type="entry name" value="Rel homology domain (RHD), DNA-binding domain"/>
    <property type="match status" value="1"/>
</dbReference>
<evidence type="ECO:0000259" key="27">
    <source>
        <dbReference type="PROSITE" id="PS50039"/>
    </source>
</evidence>
<dbReference type="GO" id="GO:0010467">
    <property type="term" value="P:gene expression"/>
    <property type="evidence" value="ECO:0007669"/>
    <property type="project" value="UniProtKB-ARBA"/>
</dbReference>
<dbReference type="GO" id="GO:1902531">
    <property type="term" value="P:regulation of intracellular signal transduction"/>
    <property type="evidence" value="ECO:0007669"/>
    <property type="project" value="UniProtKB-ARBA"/>
</dbReference>
<dbReference type="InterPro" id="IPR032354">
    <property type="entry name" value="FOXP-CC"/>
</dbReference>
<evidence type="ECO:0000256" key="8">
    <source>
        <dbReference type="ARBA" id="ARBA00022553"/>
    </source>
</evidence>
<dbReference type="GO" id="GO:0006974">
    <property type="term" value="P:DNA damage response"/>
    <property type="evidence" value="ECO:0007669"/>
    <property type="project" value="UniProtKB-KW"/>
</dbReference>
<evidence type="ECO:0000256" key="19">
    <source>
        <dbReference type="ARBA" id="ARBA00023163"/>
    </source>
</evidence>
<evidence type="ECO:0000256" key="21">
    <source>
        <dbReference type="ARBA" id="ARBA00055141"/>
    </source>
</evidence>
<dbReference type="PANTHER" id="PTHR45796">
    <property type="entry name" value="FORKHEAD BOX P, ISOFORM C"/>
    <property type="match status" value="1"/>
</dbReference>
<comment type="subcellular location">
    <subcellularLocation>
        <location evidence="2">Chromosome</location>
    </subcellularLocation>
    <subcellularLocation>
        <location evidence="3">Cytoplasm</location>
    </subcellularLocation>
    <subcellularLocation>
        <location evidence="1 25">Nucleus</location>
    </subcellularLocation>
</comment>
<keyword evidence="19" id="KW-0804">Transcription</keyword>
<dbReference type="EMBL" id="HAEI01009043">
    <property type="protein sequence ID" value="SBS06681.1"/>
    <property type="molecule type" value="Transcribed_RNA"/>
</dbReference>
<feature type="compositionally biased region" description="Low complexity" evidence="26">
    <location>
        <begin position="736"/>
        <end position="752"/>
    </location>
</feature>
<name>A0A1A8RL12_9TELE</name>
<feature type="DNA-binding region" description="Fork-head" evidence="25">
    <location>
        <begin position="1030"/>
        <end position="1103"/>
    </location>
</feature>
<dbReference type="SMART" id="SM00429">
    <property type="entry name" value="IPT"/>
    <property type="match status" value="1"/>
</dbReference>
<keyword evidence="11" id="KW-0013">ADP-ribosylation</keyword>
<evidence type="ECO:0000256" key="2">
    <source>
        <dbReference type="ARBA" id="ARBA00004286"/>
    </source>
</evidence>
<dbReference type="SUPFAM" id="SSF49417">
    <property type="entry name" value="p53-like transcription factors"/>
    <property type="match status" value="1"/>
</dbReference>
<dbReference type="GO" id="GO:0008270">
    <property type="term" value="F:zinc ion binding"/>
    <property type="evidence" value="ECO:0007669"/>
    <property type="project" value="UniProtKB-KW"/>
</dbReference>
<dbReference type="GO" id="GO:0001227">
    <property type="term" value="F:DNA-binding transcription repressor activity, RNA polymerase II-specific"/>
    <property type="evidence" value="ECO:0007669"/>
    <property type="project" value="TreeGrafter"/>
</dbReference>
<dbReference type="InterPro" id="IPR015646">
    <property type="entry name" value="NFAT5_RHD_DNA-bd"/>
</dbReference>
<dbReference type="PANTHER" id="PTHR45796:SF1">
    <property type="entry name" value="FORKHEAD BOX PROTEIN P2"/>
    <property type="match status" value="1"/>
</dbReference>
<feature type="region of interest" description="Disordered" evidence="26">
    <location>
        <begin position="955"/>
        <end position="980"/>
    </location>
</feature>
<dbReference type="Gene3D" id="1.10.10.10">
    <property type="entry name" value="Winged helix-like DNA-binding domain superfamily/Winged helix DNA-binding domain"/>
    <property type="match status" value="1"/>
</dbReference>
<dbReference type="PROSITE" id="PS50039">
    <property type="entry name" value="FORK_HEAD_3"/>
    <property type="match status" value="1"/>
</dbReference>
<dbReference type="PRINTS" id="PR00053">
    <property type="entry name" value="FORKHEAD"/>
</dbReference>
<evidence type="ECO:0000256" key="17">
    <source>
        <dbReference type="ARBA" id="ARBA00023125"/>
    </source>
</evidence>
<dbReference type="InterPro" id="IPR050998">
    <property type="entry name" value="FOXP"/>
</dbReference>
<feature type="compositionally biased region" description="Polar residues" evidence="26">
    <location>
        <begin position="33"/>
        <end position="45"/>
    </location>
</feature>
<dbReference type="CDD" id="cd20065">
    <property type="entry name" value="FH_FOXP2"/>
    <property type="match status" value="1"/>
</dbReference>
<keyword evidence="5" id="KW-0963">Cytoplasm</keyword>
<dbReference type="SMART" id="SM00339">
    <property type="entry name" value="FH"/>
    <property type="match status" value="1"/>
</dbReference>
<keyword evidence="9" id="KW-0479">Metal-binding</keyword>
<evidence type="ECO:0000256" key="11">
    <source>
        <dbReference type="ARBA" id="ARBA00022765"/>
    </source>
</evidence>
<dbReference type="InterPro" id="IPR036388">
    <property type="entry name" value="WH-like_DNA-bd_sf"/>
</dbReference>
<keyword evidence="18" id="KW-0010">Activator</keyword>
<reference evidence="29" key="1">
    <citation type="submission" date="2016-05" db="EMBL/GenBank/DDBJ databases">
        <authorList>
            <person name="Lavstsen T."/>
            <person name="Jespersen J.S."/>
        </authorList>
    </citation>
    <scope>NUCLEOTIDE SEQUENCE</scope>
    <source>
        <tissue evidence="29">Brain</tissue>
    </source>
</reference>
<evidence type="ECO:0000256" key="1">
    <source>
        <dbReference type="ARBA" id="ARBA00004123"/>
    </source>
</evidence>
<gene>
    <name evidence="29" type="primary">NFAT5</name>
</gene>
<feature type="compositionally biased region" description="Polar residues" evidence="26">
    <location>
        <begin position="487"/>
        <end position="498"/>
    </location>
</feature>
<keyword evidence="12" id="KW-0863">Zinc-finger</keyword>
<dbReference type="InterPro" id="IPR008366">
    <property type="entry name" value="NFAT"/>
</dbReference>
<feature type="compositionally biased region" description="Acidic residues" evidence="26">
    <location>
        <begin position="1272"/>
        <end position="1288"/>
    </location>
</feature>
<evidence type="ECO:0000256" key="10">
    <source>
        <dbReference type="ARBA" id="ARBA00022763"/>
    </source>
</evidence>
<feature type="region of interest" description="Disordered" evidence="26">
    <location>
        <begin position="1259"/>
        <end position="1288"/>
    </location>
</feature>
<dbReference type="InterPro" id="IPR047412">
    <property type="entry name" value="FH_FOXP1_P2"/>
</dbReference>
<dbReference type="Gene3D" id="2.60.40.10">
    <property type="entry name" value="Immunoglobulins"/>
    <property type="match status" value="1"/>
</dbReference>
<feature type="domain" description="RHD" evidence="28">
    <location>
        <begin position="146"/>
        <end position="315"/>
    </location>
</feature>
<dbReference type="SUPFAM" id="SSF81296">
    <property type="entry name" value="E set domains"/>
    <property type="match status" value="1"/>
</dbReference>
<feature type="region of interest" description="Disordered" evidence="26">
    <location>
        <begin position="736"/>
        <end position="863"/>
    </location>
</feature>